<proteinExistence type="predicted"/>
<dbReference type="Proteomes" id="UP000046122">
    <property type="component" value="Unassembled WGS sequence"/>
</dbReference>
<sequence length="435" mass="49848">MTRPAKKPDLLRDNELIYGRLLTVDEPHLIQRYNKALAAFGLEPTKLKSFQIDRTGFSPEIAEECGDYNYLDPNEVNRRFIILTPSQIDLPVVHTAFSNTSQLMFEFMSKNQRAIDALTIKDVIYGEIEDSVPKVNDIEDLLSINQVEFKVLSAEDVLGKAAELGKLVDRLKQEPDAWRDNAMLQRMVDLAKVCGDIRENALVPDQVIFRHNAYWTSHFGGLYVFVDPDMTTVISDPAAPGFRRSRPWQVSYLSINDADKVFRFLAATGRLDLPRASWIEASGYLEHRAEMIVRALIRDAEPNRNLTDVDKVWLQTWIHGHADLIASDGNFPFLNAAKREIAQFGHLKIEDVPPRQRFLVVRAKPEHPDAWLTNQLISDFVPQDFVSRYVFNKPGFYKDYDGFSDAWRTHVVDVLKTTYLKDKAAFRARLYGLTD</sequence>
<protein>
    <submittedName>
        <fullName evidence="1">Uncharacterized protein</fullName>
    </submittedName>
</protein>
<evidence type="ECO:0000313" key="2">
    <source>
        <dbReference type="Proteomes" id="UP000046122"/>
    </source>
</evidence>
<dbReference type="Pfam" id="PF20343">
    <property type="entry name" value="DUF6638"/>
    <property type="match status" value="1"/>
</dbReference>
<accession>A0A090GTW4</accession>
<evidence type="ECO:0000313" key="1">
    <source>
        <dbReference type="EMBL" id="CDX54553.1"/>
    </source>
</evidence>
<organism evidence="1 2">
    <name type="scientific">Mesorhizobium plurifarium</name>
    <dbReference type="NCBI Taxonomy" id="69974"/>
    <lineage>
        <taxon>Bacteria</taxon>
        <taxon>Pseudomonadati</taxon>
        <taxon>Pseudomonadota</taxon>
        <taxon>Alphaproteobacteria</taxon>
        <taxon>Hyphomicrobiales</taxon>
        <taxon>Phyllobacteriaceae</taxon>
        <taxon>Mesorhizobium</taxon>
    </lineage>
</organism>
<reference evidence="1 2" key="1">
    <citation type="submission" date="2014-08" db="EMBL/GenBank/DDBJ databases">
        <authorList>
            <person name="Moulin Lionel"/>
        </authorList>
    </citation>
    <scope>NUCLEOTIDE SEQUENCE [LARGE SCALE GENOMIC DNA]</scope>
</reference>
<dbReference type="EMBL" id="CCNE01000012">
    <property type="protein sequence ID" value="CDX54553.1"/>
    <property type="molecule type" value="Genomic_DNA"/>
</dbReference>
<dbReference type="AlphaFoldDB" id="A0A090GTW4"/>
<dbReference type="InterPro" id="IPR046578">
    <property type="entry name" value="DUF6638"/>
</dbReference>
<name>A0A090GTW4_MESPL</name>
<gene>
    <name evidence="1" type="ORF">MPL3365_20054</name>
</gene>